<proteinExistence type="predicted"/>
<evidence type="ECO:0000313" key="2">
    <source>
        <dbReference type="Proteomes" id="UP000319949"/>
    </source>
</evidence>
<comment type="caution">
    <text evidence="1">The sequence shown here is derived from an EMBL/GenBank/DDBJ whole genome shotgun (WGS) entry which is preliminary data.</text>
</comment>
<reference evidence="1 2" key="1">
    <citation type="submission" date="2019-06" db="EMBL/GenBank/DDBJ databases">
        <title>Genomic Encyclopedia of Type Strains, Phase IV (KMG-V): Genome sequencing to study the core and pangenomes of soil and plant-associated prokaryotes.</title>
        <authorList>
            <person name="Whitman W."/>
        </authorList>
    </citation>
    <scope>NUCLEOTIDE SEQUENCE [LARGE SCALE GENOMIC DNA]</scope>
    <source>
        <strain evidence="1 2">BR 510</strain>
    </source>
</reference>
<protein>
    <submittedName>
        <fullName evidence="1">Uncharacterized protein</fullName>
    </submittedName>
</protein>
<evidence type="ECO:0000313" key="1">
    <source>
        <dbReference type="EMBL" id="TWB03542.1"/>
    </source>
</evidence>
<dbReference type="OrthoDB" id="8253846at2"/>
<keyword evidence="2" id="KW-1185">Reference proteome</keyword>
<dbReference type="Proteomes" id="UP000319949">
    <property type="component" value="Unassembled WGS sequence"/>
</dbReference>
<organism evidence="1 2">
    <name type="scientific">Bradyrhizobium stylosanthis</name>
    <dbReference type="NCBI Taxonomy" id="1803665"/>
    <lineage>
        <taxon>Bacteria</taxon>
        <taxon>Pseudomonadati</taxon>
        <taxon>Pseudomonadota</taxon>
        <taxon>Alphaproteobacteria</taxon>
        <taxon>Hyphomicrobiales</taxon>
        <taxon>Nitrobacteraceae</taxon>
        <taxon>Bradyrhizobium</taxon>
    </lineage>
</organism>
<dbReference type="RefSeq" id="WP_145658258.1">
    <property type="nucleotide sequence ID" value="NZ_VITK01000002.1"/>
</dbReference>
<name>A0A560E2D2_9BRAD</name>
<accession>A0A560E2D2</accession>
<dbReference type="EMBL" id="VITK01000002">
    <property type="protein sequence ID" value="TWB03542.1"/>
    <property type="molecule type" value="Genomic_DNA"/>
</dbReference>
<dbReference type="AlphaFoldDB" id="A0A560E2D2"/>
<sequence>MKPVEARPYADPETAARKLVEIAAATPAVQDGRIYIEGINSQFVAGSKGNPEFGAGIAFAKERGWLEVHESGTYVRLLQPTETL</sequence>
<gene>
    <name evidence="1" type="ORF">FBZ96_10213</name>
</gene>